<dbReference type="AlphaFoldDB" id="A0A437MM62"/>
<protein>
    <submittedName>
        <fullName evidence="2">Protease</fullName>
    </submittedName>
</protein>
<feature type="transmembrane region" description="Helical" evidence="1">
    <location>
        <begin position="114"/>
        <end position="134"/>
    </location>
</feature>
<keyword evidence="1" id="KW-0472">Membrane</keyword>
<dbReference type="EMBL" id="SACL01000001">
    <property type="protein sequence ID" value="RVT98740.1"/>
    <property type="molecule type" value="Genomic_DNA"/>
</dbReference>
<evidence type="ECO:0000256" key="1">
    <source>
        <dbReference type="SAM" id="Phobius"/>
    </source>
</evidence>
<keyword evidence="2" id="KW-0645">Protease</keyword>
<evidence type="ECO:0000313" key="2">
    <source>
        <dbReference type="EMBL" id="RVT98740.1"/>
    </source>
</evidence>
<keyword evidence="2" id="KW-0378">Hydrolase</keyword>
<organism evidence="2 3">
    <name type="scientific">Rhodovarius crocodyli</name>
    <dbReference type="NCBI Taxonomy" id="1979269"/>
    <lineage>
        <taxon>Bacteria</taxon>
        <taxon>Pseudomonadati</taxon>
        <taxon>Pseudomonadota</taxon>
        <taxon>Alphaproteobacteria</taxon>
        <taxon>Acetobacterales</taxon>
        <taxon>Roseomonadaceae</taxon>
        <taxon>Rhodovarius</taxon>
    </lineage>
</organism>
<keyword evidence="1" id="KW-0812">Transmembrane</keyword>
<name>A0A437MM62_9PROT</name>
<comment type="caution">
    <text evidence="2">The sequence shown here is derived from an EMBL/GenBank/DDBJ whole genome shotgun (WGS) entry which is preliminary data.</text>
</comment>
<evidence type="ECO:0000313" key="3">
    <source>
        <dbReference type="Proteomes" id="UP000282957"/>
    </source>
</evidence>
<dbReference type="OrthoDB" id="6773069at2"/>
<sequence>MIAALAVVLLALGLVMMTDASHGVVVATTAVLGVLTLLHGLLVTVSSMPGVPGSGGWLNLARGAALATSGGLILAQLAGAPLPAGVLVGIAFVVDGGLRIFGGQLMRFAAWRRVVLWGAIEVVLGLLFLVGWPISGERVVPFSVGMLLVVSGYVLLRMGWELRQLEPEAAILLLSVFGGRGWQDNAPVLLGGSDGAAPSHPLIIHVWTPAVSAGVRPTVPVINRYVAAMDSTGKVSTGHCSLEAGPVYISHYPANEMAYAPDQFALTMRATADNDQPGRFLPNLAAEIAEWCPPDQQLVFHHYDERRLRAYWAGYRQDDTYNTSNRNCAICVAAALESALEGRLASPRPWLRILRLLCNPDIWSAAALRKHASSITWTPGSVLDYARALREVVEPHESHPAQRLRRAFRLVLGVR</sequence>
<dbReference type="RefSeq" id="WP_127785211.1">
    <property type="nucleotide sequence ID" value="NZ_SACL01000001.1"/>
</dbReference>
<keyword evidence="1" id="KW-1133">Transmembrane helix</keyword>
<reference evidence="2 3" key="1">
    <citation type="submission" date="2019-01" db="EMBL/GenBank/DDBJ databases">
        <authorList>
            <person name="Chen W.-M."/>
        </authorList>
    </citation>
    <scope>NUCLEOTIDE SEQUENCE [LARGE SCALE GENOMIC DNA]</scope>
    <source>
        <strain evidence="2 3">CCP-6</strain>
    </source>
</reference>
<keyword evidence="3" id="KW-1185">Reference proteome</keyword>
<dbReference type="GO" id="GO:0008233">
    <property type="term" value="F:peptidase activity"/>
    <property type="evidence" value="ECO:0007669"/>
    <property type="project" value="UniProtKB-KW"/>
</dbReference>
<dbReference type="GO" id="GO:0006508">
    <property type="term" value="P:proteolysis"/>
    <property type="evidence" value="ECO:0007669"/>
    <property type="project" value="UniProtKB-KW"/>
</dbReference>
<dbReference type="Proteomes" id="UP000282957">
    <property type="component" value="Unassembled WGS sequence"/>
</dbReference>
<feature type="transmembrane region" description="Helical" evidence="1">
    <location>
        <begin position="30"/>
        <end position="48"/>
    </location>
</feature>
<accession>A0A437MM62</accession>
<proteinExistence type="predicted"/>
<gene>
    <name evidence="2" type="ORF">EOD42_01105</name>
</gene>